<dbReference type="AlphaFoldDB" id="A0A7J9FYF0"/>
<dbReference type="EMBL" id="JABFAD010000001">
    <property type="protein sequence ID" value="MBA0790382.1"/>
    <property type="molecule type" value="Genomic_DNA"/>
</dbReference>
<proteinExistence type="predicted"/>
<organism evidence="1 2">
    <name type="scientific">Gossypium harknessii</name>
    <dbReference type="NCBI Taxonomy" id="34285"/>
    <lineage>
        <taxon>Eukaryota</taxon>
        <taxon>Viridiplantae</taxon>
        <taxon>Streptophyta</taxon>
        <taxon>Embryophyta</taxon>
        <taxon>Tracheophyta</taxon>
        <taxon>Spermatophyta</taxon>
        <taxon>Magnoliopsida</taxon>
        <taxon>eudicotyledons</taxon>
        <taxon>Gunneridae</taxon>
        <taxon>Pentapetalae</taxon>
        <taxon>rosids</taxon>
        <taxon>malvids</taxon>
        <taxon>Malvales</taxon>
        <taxon>Malvaceae</taxon>
        <taxon>Malvoideae</taxon>
        <taxon>Gossypium</taxon>
    </lineage>
</organism>
<comment type="caution">
    <text evidence="1">The sequence shown here is derived from an EMBL/GenBank/DDBJ whole genome shotgun (WGS) entry which is preliminary data.</text>
</comment>
<reference evidence="1 2" key="1">
    <citation type="journal article" date="2019" name="Genome Biol. Evol.">
        <title>Insights into the evolution of the New World diploid cottons (Gossypium, subgenus Houzingenia) based on genome sequencing.</title>
        <authorList>
            <person name="Grover C.E."/>
            <person name="Arick M.A. 2nd"/>
            <person name="Thrash A."/>
            <person name="Conover J.L."/>
            <person name="Sanders W.S."/>
            <person name="Peterson D.G."/>
            <person name="Frelichowski J.E."/>
            <person name="Scheffler J.A."/>
            <person name="Scheffler B.E."/>
            <person name="Wendel J.F."/>
        </authorList>
    </citation>
    <scope>NUCLEOTIDE SEQUENCE [LARGE SCALE GENOMIC DNA]</scope>
    <source>
        <strain evidence="1">0</strain>
        <tissue evidence="1">Leaf</tissue>
    </source>
</reference>
<feature type="non-terminal residue" evidence="1">
    <location>
        <position position="1"/>
    </location>
</feature>
<accession>A0A7J9FYF0</accession>
<evidence type="ECO:0000313" key="2">
    <source>
        <dbReference type="Proteomes" id="UP000593560"/>
    </source>
</evidence>
<sequence length="91" mass="10436">VLQNDIDLLNPPAELEKKKHKLKQQPYLATLKLWWCVGTARWFYASRPAVELDSPRAALSGKRVTKSDPAATIRGRVVFLYVPTLVIFLMW</sequence>
<dbReference type="Proteomes" id="UP000593560">
    <property type="component" value="Unassembled WGS sequence"/>
</dbReference>
<protein>
    <submittedName>
        <fullName evidence="1">Uncharacterized protein</fullName>
    </submittedName>
</protein>
<keyword evidence="2" id="KW-1185">Reference proteome</keyword>
<gene>
    <name evidence="1" type="ORF">Gohar_015039</name>
</gene>
<name>A0A7J9FYF0_9ROSI</name>
<evidence type="ECO:0000313" key="1">
    <source>
        <dbReference type="EMBL" id="MBA0790382.1"/>
    </source>
</evidence>